<dbReference type="PROSITE" id="PS51504">
    <property type="entry name" value="H15"/>
    <property type="match status" value="1"/>
</dbReference>
<feature type="compositionally biased region" description="Low complexity" evidence="3">
    <location>
        <begin position="136"/>
        <end position="151"/>
    </location>
</feature>
<dbReference type="GO" id="GO:0006334">
    <property type="term" value="P:nucleosome assembly"/>
    <property type="evidence" value="ECO:0007669"/>
    <property type="project" value="InterPro"/>
</dbReference>
<comment type="caution">
    <text evidence="5">The sequence shown here is derived from an EMBL/GenBank/DDBJ whole genome shotgun (WGS) entry which is preliminary data.</text>
</comment>
<dbReference type="GO" id="GO:0000786">
    <property type="term" value="C:nucleosome"/>
    <property type="evidence" value="ECO:0007669"/>
    <property type="project" value="InterPro"/>
</dbReference>
<dbReference type="GO" id="GO:0005634">
    <property type="term" value="C:nucleus"/>
    <property type="evidence" value="ECO:0007669"/>
    <property type="project" value="UniProtKB-SubCell"/>
</dbReference>
<feature type="domain" description="H15" evidence="4">
    <location>
        <begin position="15"/>
        <end position="89"/>
    </location>
</feature>
<keyword evidence="2" id="KW-0158">Chromosome</keyword>
<sequence>MTAAAPKAKKARKPSHPTTGDMIKAALSTSKRGKGMSKSAVVKYILENNTSVDQKNLGKRVYRYIKSELGSGITQVKGKGLSGSFKLAPSVVKVKVKKASVSKKPVVKKVTKTGKSTTAKTKKSTASKSKVKRKPVVVSAASKMKKAAVNNTKKKVIKKKSKVTKK</sequence>
<dbReference type="InterPro" id="IPR036390">
    <property type="entry name" value="WH_DNA-bd_sf"/>
</dbReference>
<dbReference type="InterPro" id="IPR005818">
    <property type="entry name" value="Histone_H1/H5_H15"/>
</dbReference>
<keyword evidence="2" id="KW-0539">Nucleus</keyword>
<organism evidence="5 6">
    <name type="scientific">Intoshia linei</name>
    <dbReference type="NCBI Taxonomy" id="1819745"/>
    <lineage>
        <taxon>Eukaryota</taxon>
        <taxon>Metazoa</taxon>
        <taxon>Spiralia</taxon>
        <taxon>Lophotrochozoa</taxon>
        <taxon>Mesozoa</taxon>
        <taxon>Orthonectida</taxon>
        <taxon>Rhopaluridae</taxon>
        <taxon>Intoshia</taxon>
    </lineage>
</organism>
<dbReference type="CDD" id="cd00073">
    <property type="entry name" value="H15"/>
    <property type="match status" value="1"/>
</dbReference>
<keyword evidence="6" id="KW-1185">Reference proteome</keyword>
<dbReference type="SMART" id="SM00526">
    <property type="entry name" value="H15"/>
    <property type="match status" value="1"/>
</dbReference>
<feature type="compositionally biased region" description="Basic residues" evidence="3">
    <location>
        <begin position="120"/>
        <end position="135"/>
    </location>
</feature>
<evidence type="ECO:0000256" key="3">
    <source>
        <dbReference type="SAM" id="MobiDB-lite"/>
    </source>
</evidence>
<comment type="similarity">
    <text evidence="2">Belongs to the histone H1/H5 family.</text>
</comment>
<reference evidence="5 6" key="1">
    <citation type="submission" date="2016-04" db="EMBL/GenBank/DDBJ databases">
        <title>The genome of Intoshia linei affirms orthonectids as highly simplified spiralians.</title>
        <authorList>
            <person name="Mikhailov K.V."/>
            <person name="Slusarev G.S."/>
            <person name="Nikitin M.A."/>
            <person name="Logacheva M.D."/>
            <person name="Penin A."/>
            <person name="Aleoshin V."/>
            <person name="Panchin Y.V."/>
        </authorList>
    </citation>
    <scope>NUCLEOTIDE SEQUENCE [LARGE SCALE GENOMIC DNA]</scope>
    <source>
        <strain evidence="5">Intl2013</strain>
        <tissue evidence="5">Whole animal</tissue>
    </source>
</reference>
<feature type="compositionally biased region" description="Basic residues" evidence="3">
    <location>
        <begin position="152"/>
        <end position="166"/>
    </location>
</feature>
<dbReference type="OrthoDB" id="10067792at2759"/>
<dbReference type="Proteomes" id="UP000078046">
    <property type="component" value="Unassembled WGS sequence"/>
</dbReference>
<dbReference type="SUPFAM" id="SSF46785">
    <property type="entry name" value="Winged helix' DNA-binding domain"/>
    <property type="match status" value="1"/>
</dbReference>
<accession>A0A177B336</accession>
<feature type="region of interest" description="Disordered" evidence="3">
    <location>
        <begin position="102"/>
        <end position="166"/>
    </location>
</feature>
<evidence type="ECO:0000313" key="5">
    <source>
        <dbReference type="EMBL" id="OAF68689.1"/>
    </source>
</evidence>
<keyword evidence="1 2" id="KW-0238">DNA-binding</keyword>
<comment type="subcellular location">
    <subcellularLocation>
        <location evidence="2">Nucleus</location>
    </subcellularLocation>
</comment>
<feature type="compositionally biased region" description="Basic residues" evidence="3">
    <location>
        <begin position="102"/>
        <end position="112"/>
    </location>
</feature>
<dbReference type="GO" id="GO:0003677">
    <property type="term" value="F:DNA binding"/>
    <property type="evidence" value="ECO:0007669"/>
    <property type="project" value="UniProtKB-KW"/>
</dbReference>
<dbReference type="Pfam" id="PF00538">
    <property type="entry name" value="Linker_histone"/>
    <property type="match status" value="1"/>
</dbReference>
<evidence type="ECO:0000256" key="2">
    <source>
        <dbReference type="RuleBase" id="RU003894"/>
    </source>
</evidence>
<proteinExistence type="inferred from homology"/>
<dbReference type="GO" id="GO:0030527">
    <property type="term" value="F:structural constituent of chromatin"/>
    <property type="evidence" value="ECO:0007669"/>
    <property type="project" value="InterPro"/>
</dbReference>
<name>A0A177B336_9BILA</name>
<dbReference type="AlphaFoldDB" id="A0A177B336"/>
<dbReference type="EMBL" id="LWCA01000402">
    <property type="protein sequence ID" value="OAF68689.1"/>
    <property type="molecule type" value="Genomic_DNA"/>
</dbReference>
<feature type="region of interest" description="Disordered" evidence="3">
    <location>
        <begin position="1"/>
        <end position="34"/>
    </location>
</feature>
<dbReference type="InterPro" id="IPR036388">
    <property type="entry name" value="WH-like_DNA-bd_sf"/>
</dbReference>
<dbReference type="InterPro" id="IPR005819">
    <property type="entry name" value="H1/H5"/>
</dbReference>
<protein>
    <recommendedName>
        <fullName evidence="4">H15 domain-containing protein</fullName>
    </recommendedName>
</protein>
<evidence type="ECO:0000313" key="6">
    <source>
        <dbReference type="Proteomes" id="UP000078046"/>
    </source>
</evidence>
<evidence type="ECO:0000259" key="4">
    <source>
        <dbReference type="PROSITE" id="PS51504"/>
    </source>
</evidence>
<dbReference type="Gene3D" id="1.10.10.10">
    <property type="entry name" value="Winged helix-like DNA-binding domain superfamily/Winged helix DNA-binding domain"/>
    <property type="match status" value="1"/>
</dbReference>
<dbReference type="PRINTS" id="PR00624">
    <property type="entry name" value="HISTONEH5"/>
</dbReference>
<evidence type="ECO:0000256" key="1">
    <source>
        <dbReference type="ARBA" id="ARBA00023125"/>
    </source>
</evidence>
<gene>
    <name evidence="5" type="ORF">A3Q56_03561</name>
</gene>